<feature type="compositionally biased region" description="Low complexity" evidence="1">
    <location>
        <begin position="154"/>
        <end position="175"/>
    </location>
</feature>
<gene>
    <name evidence="2" type="ORF">B0H16DRAFT_1461138</name>
</gene>
<name>A0AAD7ISW4_9AGAR</name>
<evidence type="ECO:0000313" key="3">
    <source>
        <dbReference type="Proteomes" id="UP001215598"/>
    </source>
</evidence>
<sequence>MPRSPRMKNYGVIFGILYDEESDYPACQAPFFPDKSYRAHSLAAHESEPKTEYFLVTNPHEARVYTDIADARSSPLLQSLWSGHRGLAAVAHALGDWCRSKHGHQSPQRTSPCTKKRSADDVATLTTYRHLRPFPPAPNQSKPSGPFTTHARSSHTTVARRSTAARRSMTPSKASSSRRVRGAAASTSSVSRAAVKRSPPPPAYAAPNASSDTPGGVIVSAEGHFFRDDAEVTATLQKSTVEIKMFRDVTSAREWFMALPPKEDDDDDEASEK</sequence>
<dbReference type="EMBL" id="JARKIB010000068">
    <property type="protein sequence ID" value="KAJ7749740.1"/>
    <property type="molecule type" value="Genomic_DNA"/>
</dbReference>
<proteinExistence type="predicted"/>
<feature type="compositionally biased region" description="Low complexity" evidence="1">
    <location>
        <begin position="182"/>
        <end position="197"/>
    </location>
</feature>
<dbReference type="AlphaFoldDB" id="A0AAD7ISW4"/>
<protein>
    <submittedName>
        <fullName evidence="2">Uncharacterized protein</fullName>
    </submittedName>
</protein>
<dbReference type="Proteomes" id="UP001215598">
    <property type="component" value="Unassembled WGS sequence"/>
</dbReference>
<keyword evidence="3" id="KW-1185">Reference proteome</keyword>
<accession>A0AAD7ISW4</accession>
<feature type="region of interest" description="Disordered" evidence="1">
    <location>
        <begin position="99"/>
        <end position="216"/>
    </location>
</feature>
<evidence type="ECO:0000256" key="1">
    <source>
        <dbReference type="SAM" id="MobiDB-lite"/>
    </source>
</evidence>
<reference evidence="2" key="1">
    <citation type="submission" date="2023-03" db="EMBL/GenBank/DDBJ databases">
        <title>Massive genome expansion in bonnet fungi (Mycena s.s.) driven by repeated elements and novel gene families across ecological guilds.</title>
        <authorList>
            <consortium name="Lawrence Berkeley National Laboratory"/>
            <person name="Harder C.B."/>
            <person name="Miyauchi S."/>
            <person name="Viragh M."/>
            <person name="Kuo A."/>
            <person name="Thoen E."/>
            <person name="Andreopoulos B."/>
            <person name="Lu D."/>
            <person name="Skrede I."/>
            <person name="Drula E."/>
            <person name="Henrissat B."/>
            <person name="Morin E."/>
            <person name="Kohler A."/>
            <person name="Barry K."/>
            <person name="LaButti K."/>
            <person name="Morin E."/>
            <person name="Salamov A."/>
            <person name="Lipzen A."/>
            <person name="Mereny Z."/>
            <person name="Hegedus B."/>
            <person name="Baldrian P."/>
            <person name="Stursova M."/>
            <person name="Weitz H."/>
            <person name="Taylor A."/>
            <person name="Grigoriev I.V."/>
            <person name="Nagy L.G."/>
            <person name="Martin F."/>
            <person name="Kauserud H."/>
        </authorList>
    </citation>
    <scope>NUCLEOTIDE SEQUENCE</scope>
    <source>
        <strain evidence="2">CBHHK182m</strain>
    </source>
</reference>
<organism evidence="2 3">
    <name type="scientific">Mycena metata</name>
    <dbReference type="NCBI Taxonomy" id="1033252"/>
    <lineage>
        <taxon>Eukaryota</taxon>
        <taxon>Fungi</taxon>
        <taxon>Dikarya</taxon>
        <taxon>Basidiomycota</taxon>
        <taxon>Agaricomycotina</taxon>
        <taxon>Agaricomycetes</taxon>
        <taxon>Agaricomycetidae</taxon>
        <taxon>Agaricales</taxon>
        <taxon>Marasmiineae</taxon>
        <taxon>Mycenaceae</taxon>
        <taxon>Mycena</taxon>
    </lineage>
</organism>
<comment type="caution">
    <text evidence="2">The sequence shown here is derived from an EMBL/GenBank/DDBJ whole genome shotgun (WGS) entry which is preliminary data.</text>
</comment>
<evidence type="ECO:0000313" key="2">
    <source>
        <dbReference type="EMBL" id="KAJ7749740.1"/>
    </source>
</evidence>